<evidence type="ECO:0000313" key="3">
    <source>
        <dbReference type="EMBL" id="SDY07050.1"/>
    </source>
</evidence>
<dbReference type="Proteomes" id="UP000198640">
    <property type="component" value="Unassembled WGS sequence"/>
</dbReference>
<dbReference type="InterPro" id="IPR033130">
    <property type="entry name" value="RNase_T2_His_AS_2"/>
</dbReference>
<dbReference type="RefSeq" id="WP_090413228.1">
    <property type="nucleotide sequence ID" value="NZ_FNOY01000017.1"/>
</dbReference>
<name>A0A1H3GVI1_9PROT</name>
<dbReference type="InterPro" id="IPR018188">
    <property type="entry name" value="RNase_T2_His_AS_1"/>
</dbReference>
<dbReference type="InterPro" id="IPR036430">
    <property type="entry name" value="RNase_T2-like_sf"/>
</dbReference>
<dbReference type="PROSITE" id="PS51257">
    <property type="entry name" value="PROKAR_LIPOPROTEIN"/>
    <property type="match status" value="1"/>
</dbReference>
<evidence type="ECO:0000313" key="4">
    <source>
        <dbReference type="Proteomes" id="UP000198640"/>
    </source>
</evidence>
<dbReference type="GO" id="GO:0003723">
    <property type="term" value="F:RNA binding"/>
    <property type="evidence" value="ECO:0007669"/>
    <property type="project" value="InterPro"/>
</dbReference>
<dbReference type="STRING" id="44576.SAMN05421881_10172"/>
<dbReference type="OrthoDB" id="4720638at2"/>
<dbReference type="AlphaFoldDB" id="A0A1H3GVI1"/>
<dbReference type="EMBL" id="FNOY01000017">
    <property type="protein sequence ID" value="SDY07050.1"/>
    <property type="molecule type" value="Genomic_DNA"/>
</dbReference>
<gene>
    <name evidence="3" type="ORF">SAMN05421881_10172</name>
</gene>
<dbReference type="Pfam" id="PF00445">
    <property type="entry name" value="Ribonuclease_T2"/>
    <property type="match status" value="1"/>
</dbReference>
<dbReference type="PROSITE" id="PS00531">
    <property type="entry name" value="RNASE_T2_2"/>
    <property type="match status" value="1"/>
</dbReference>
<sequence>MRSCRHVIFILGWLGACLIVTVTDPAWAARFVGEFTATQACPVYFSKNKQTNPGDIRLEPGKAYAVFEANRIQNPLWYRIRVPAAQPAERWVEAACGIVRGDPPLQSSASKCNVPGKVDSFVLALTWQPAFCAINSRKKECQTREGDNRPSSGFALHGLWPNNRSCGANYGFCGQVGAPEKDFCGYPAIPLNHLIRESLKEVMPSVKAQSCLQRHQWHKHGVCQTNWSVNEYFSLSIALTHWFNQAGMARMMQRMHGQVVRTDAFMTEMEIILGNAARRKVVLICKQNKLLEIRLNFAADLAEEKDPGKLMARAPDAKENTSCGKSFRVVRARLQ</sequence>
<evidence type="ECO:0000256" key="2">
    <source>
        <dbReference type="RuleBase" id="RU004328"/>
    </source>
</evidence>
<dbReference type="GO" id="GO:0033897">
    <property type="term" value="F:ribonuclease T2 activity"/>
    <property type="evidence" value="ECO:0007669"/>
    <property type="project" value="InterPro"/>
</dbReference>
<dbReference type="PROSITE" id="PS00530">
    <property type="entry name" value="RNASE_T2_1"/>
    <property type="match status" value="1"/>
</dbReference>
<organism evidence="3 4">
    <name type="scientific">Nitrosomonas halophila</name>
    <dbReference type="NCBI Taxonomy" id="44576"/>
    <lineage>
        <taxon>Bacteria</taxon>
        <taxon>Pseudomonadati</taxon>
        <taxon>Pseudomonadota</taxon>
        <taxon>Betaproteobacteria</taxon>
        <taxon>Nitrosomonadales</taxon>
        <taxon>Nitrosomonadaceae</taxon>
        <taxon>Nitrosomonas</taxon>
    </lineage>
</organism>
<dbReference type="InterPro" id="IPR001568">
    <property type="entry name" value="RNase_T2-like"/>
</dbReference>
<reference evidence="3 4" key="1">
    <citation type="submission" date="2016-10" db="EMBL/GenBank/DDBJ databases">
        <authorList>
            <person name="de Groot N.N."/>
        </authorList>
    </citation>
    <scope>NUCLEOTIDE SEQUENCE [LARGE SCALE GENOMIC DNA]</scope>
    <source>
        <strain evidence="3 4">Nm1</strain>
    </source>
</reference>
<dbReference type="Gene3D" id="3.90.730.10">
    <property type="entry name" value="Ribonuclease T2-like"/>
    <property type="match status" value="1"/>
</dbReference>
<dbReference type="PANTHER" id="PTHR11240">
    <property type="entry name" value="RIBONUCLEASE T2"/>
    <property type="match status" value="1"/>
</dbReference>
<keyword evidence="4" id="KW-1185">Reference proteome</keyword>
<dbReference type="SUPFAM" id="SSF55895">
    <property type="entry name" value="Ribonuclease Rh-like"/>
    <property type="match status" value="1"/>
</dbReference>
<proteinExistence type="inferred from homology"/>
<dbReference type="PANTHER" id="PTHR11240:SF22">
    <property type="entry name" value="RIBONUCLEASE T2"/>
    <property type="match status" value="1"/>
</dbReference>
<protein>
    <submittedName>
        <fullName evidence="3">Ribonuclease T2</fullName>
    </submittedName>
</protein>
<comment type="similarity">
    <text evidence="1 2">Belongs to the RNase T2 family.</text>
</comment>
<evidence type="ECO:0000256" key="1">
    <source>
        <dbReference type="ARBA" id="ARBA00007469"/>
    </source>
</evidence>
<accession>A0A1H3GVI1</accession>
<dbReference type="GO" id="GO:0006401">
    <property type="term" value="P:RNA catabolic process"/>
    <property type="evidence" value="ECO:0007669"/>
    <property type="project" value="UniProtKB-ARBA"/>
</dbReference>